<name>A0A1H4MUR7_9BACT</name>
<accession>A0A1H4MUR7</accession>
<dbReference type="Gene3D" id="3.40.50.1820">
    <property type="entry name" value="alpha/beta hydrolase"/>
    <property type="match status" value="1"/>
</dbReference>
<organism evidence="2 3">
    <name type="scientific">Terriglobus roseus</name>
    <dbReference type="NCBI Taxonomy" id="392734"/>
    <lineage>
        <taxon>Bacteria</taxon>
        <taxon>Pseudomonadati</taxon>
        <taxon>Acidobacteriota</taxon>
        <taxon>Terriglobia</taxon>
        <taxon>Terriglobales</taxon>
        <taxon>Acidobacteriaceae</taxon>
        <taxon>Terriglobus</taxon>
    </lineage>
</organism>
<gene>
    <name evidence="2" type="ORF">SAMN05443244_2040</name>
</gene>
<evidence type="ECO:0000313" key="3">
    <source>
        <dbReference type="Proteomes" id="UP000182409"/>
    </source>
</evidence>
<sequence>MTFPQASPAGVPRWLLLLFALLLCGTGITPAQTVPANVVLRDPAPKTALTKWVSNGTSEPIALNLDGGTMRGWSFPAVRPNPDMPTLLFFYGSATILHDEPIFAAIAREGANVIVFDYRGYGFSSGTADVMHFRKDALAEYDYAAKRAGGPVVVYGYSLGTTMATYVASKRPVAGIILAGAIASAVEEFPVFLKAQGPAATDASRVPSDEAVEAFDGVGMVKNATAPLLVLHGEADEVVSIKQGREVFESSAAGEKRFMALQGIGHFDIISNDQAQTAVAEFLHRLTGD</sequence>
<dbReference type="EMBL" id="FNSD01000001">
    <property type="protein sequence ID" value="SEB86494.1"/>
    <property type="molecule type" value="Genomic_DNA"/>
</dbReference>
<protein>
    <recommendedName>
        <fullName evidence="1">AB hydrolase-1 domain-containing protein</fullName>
    </recommendedName>
</protein>
<evidence type="ECO:0000259" key="1">
    <source>
        <dbReference type="Pfam" id="PF00561"/>
    </source>
</evidence>
<dbReference type="InterPro" id="IPR000073">
    <property type="entry name" value="AB_hydrolase_1"/>
</dbReference>
<dbReference type="PANTHER" id="PTHR12277">
    <property type="entry name" value="ALPHA/BETA HYDROLASE DOMAIN-CONTAINING PROTEIN"/>
    <property type="match status" value="1"/>
</dbReference>
<evidence type="ECO:0000313" key="2">
    <source>
        <dbReference type="EMBL" id="SEB86494.1"/>
    </source>
</evidence>
<dbReference type="InterPro" id="IPR029058">
    <property type="entry name" value="AB_hydrolase_fold"/>
</dbReference>
<dbReference type="PANTHER" id="PTHR12277:SF81">
    <property type="entry name" value="PROTEIN ABHD13"/>
    <property type="match status" value="1"/>
</dbReference>
<proteinExistence type="predicted"/>
<dbReference type="Proteomes" id="UP000182409">
    <property type="component" value="Unassembled WGS sequence"/>
</dbReference>
<dbReference type="AlphaFoldDB" id="A0A1H4MUR7"/>
<reference evidence="2 3" key="1">
    <citation type="submission" date="2016-10" db="EMBL/GenBank/DDBJ databases">
        <authorList>
            <person name="de Groot N.N."/>
        </authorList>
    </citation>
    <scope>NUCLEOTIDE SEQUENCE [LARGE SCALE GENOMIC DNA]</scope>
    <source>
        <strain evidence="2 3">AB35.6</strain>
    </source>
</reference>
<dbReference type="Pfam" id="PF00561">
    <property type="entry name" value="Abhydrolase_1"/>
    <property type="match status" value="1"/>
</dbReference>
<feature type="domain" description="AB hydrolase-1" evidence="1">
    <location>
        <begin position="85"/>
        <end position="192"/>
    </location>
</feature>
<dbReference type="SUPFAM" id="SSF53474">
    <property type="entry name" value="alpha/beta-Hydrolases"/>
    <property type="match status" value="1"/>
</dbReference>